<keyword evidence="9" id="KW-1185">Reference proteome</keyword>
<dbReference type="InterPro" id="IPR007267">
    <property type="entry name" value="GtrA_DPMS_TM"/>
</dbReference>
<keyword evidence="3 6" id="KW-0812">Transmembrane</keyword>
<evidence type="ECO:0000256" key="2">
    <source>
        <dbReference type="ARBA" id="ARBA00009399"/>
    </source>
</evidence>
<comment type="caution">
    <text evidence="8">The sequence shown here is derived from an EMBL/GenBank/DDBJ whole genome shotgun (WGS) entry which is preliminary data.</text>
</comment>
<evidence type="ECO:0000256" key="5">
    <source>
        <dbReference type="ARBA" id="ARBA00023136"/>
    </source>
</evidence>
<keyword evidence="4 6" id="KW-1133">Transmembrane helix</keyword>
<evidence type="ECO:0000259" key="7">
    <source>
        <dbReference type="Pfam" id="PF04138"/>
    </source>
</evidence>
<organism evidence="8 9">
    <name type="scientific">Paenibacillus auburnensis</name>
    <dbReference type="NCBI Taxonomy" id="2905649"/>
    <lineage>
        <taxon>Bacteria</taxon>
        <taxon>Bacillati</taxon>
        <taxon>Bacillota</taxon>
        <taxon>Bacilli</taxon>
        <taxon>Bacillales</taxon>
        <taxon>Paenibacillaceae</taxon>
        <taxon>Paenibacillus</taxon>
    </lineage>
</organism>
<sequence length="145" mass="16734">MTVMGWLKEKFYENITFFKFILVGVLNTLVGLGSIFILFNTLHFNYWVSTSLGNIIGIICSYVLNKNFTFQSKKSTNKTVWRFFLISLLCYLISYYLGHILNMLMNDAGLLEKGKLTENVSILVASGLYTISNYVGHKYYTFRKS</sequence>
<dbReference type="PANTHER" id="PTHR38459">
    <property type="entry name" value="PROPHAGE BACTOPRENOL-LINKED GLUCOSE TRANSLOCASE HOMOLOG"/>
    <property type="match status" value="1"/>
</dbReference>
<dbReference type="InterPro" id="IPR051401">
    <property type="entry name" value="GtrA_CellWall_Glycosyl"/>
</dbReference>
<accession>A0ABM9CB49</accession>
<evidence type="ECO:0000256" key="3">
    <source>
        <dbReference type="ARBA" id="ARBA00022692"/>
    </source>
</evidence>
<feature type="domain" description="GtrA/DPMS transmembrane" evidence="7">
    <location>
        <begin position="19"/>
        <end position="142"/>
    </location>
</feature>
<protein>
    <recommendedName>
        <fullName evidence="7">GtrA/DPMS transmembrane domain-containing protein</fullName>
    </recommendedName>
</protein>
<dbReference type="RefSeq" id="WP_236334774.1">
    <property type="nucleotide sequence ID" value="NZ_CAKMMG010000004.1"/>
</dbReference>
<proteinExistence type="inferred from homology"/>
<dbReference type="EMBL" id="CAKMMG010000004">
    <property type="protein sequence ID" value="CAH1209232.1"/>
    <property type="molecule type" value="Genomic_DNA"/>
</dbReference>
<comment type="subcellular location">
    <subcellularLocation>
        <location evidence="1">Membrane</location>
        <topology evidence="1">Multi-pass membrane protein</topology>
    </subcellularLocation>
</comment>
<comment type="similarity">
    <text evidence="2">Belongs to the GtrA family.</text>
</comment>
<feature type="transmembrane region" description="Helical" evidence="6">
    <location>
        <begin position="45"/>
        <end position="64"/>
    </location>
</feature>
<evidence type="ECO:0000256" key="6">
    <source>
        <dbReference type="SAM" id="Phobius"/>
    </source>
</evidence>
<dbReference type="PANTHER" id="PTHR38459:SF1">
    <property type="entry name" value="PROPHAGE BACTOPRENOL-LINKED GLUCOSE TRANSLOCASE HOMOLOG"/>
    <property type="match status" value="1"/>
</dbReference>
<evidence type="ECO:0000313" key="8">
    <source>
        <dbReference type="EMBL" id="CAH1209232.1"/>
    </source>
</evidence>
<name>A0ABM9CB49_9BACL</name>
<keyword evidence="5 6" id="KW-0472">Membrane</keyword>
<dbReference type="Proteomes" id="UP000838324">
    <property type="component" value="Unassembled WGS sequence"/>
</dbReference>
<evidence type="ECO:0000256" key="1">
    <source>
        <dbReference type="ARBA" id="ARBA00004141"/>
    </source>
</evidence>
<feature type="transmembrane region" description="Helical" evidence="6">
    <location>
        <begin position="120"/>
        <end position="136"/>
    </location>
</feature>
<reference evidence="8" key="1">
    <citation type="submission" date="2022-01" db="EMBL/GenBank/DDBJ databases">
        <authorList>
            <person name="Criscuolo A."/>
        </authorList>
    </citation>
    <scope>NUCLEOTIDE SEQUENCE</scope>
    <source>
        <strain evidence="8">CIP111892</strain>
    </source>
</reference>
<gene>
    <name evidence="8" type="ORF">PAECIP111892_03178</name>
</gene>
<feature type="transmembrane region" description="Helical" evidence="6">
    <location>
        <begin position="20"/>
        <end position="39"/>
    </location>
</feature>
<dbReference type="Pfam" id="PF04138">
    <property type="entry name" value="GtrA_DPMS_TM"/>
    <property type="match status" value="1"/>
</dbReference>
<evidence type="ECO:0000256" key="4">
    <source>
        <dbReference type="ARBA" id="ARBA00022989"/>
    </source>
</evidence>
<feature type="transmembrane region" description="Helical" evidence="6">
    <location>
        <begin position="80"/>
        <end position="100"/>
    </location>
</feature>
<evidence type="ECO:0000313" key="9">
    <source>
        <dbReference type="Proteomes" id="UP000838324"/>
    </source>
</evidence>